<dbReference type="SUPFAM" id="SSF53850">
    <property type="entry name" value="Periplasmic binding protein-like II"/>
    <property type="match status" value="1"/>
</dbReference>
<evidence type="ECO:0000256" key="3">
    <source>
        <dbReference type="ARBA" id="ARBA00023125"/>
    </source>
</evidence>
<protein>
    <submittedName>
        <fullName evidence="6">DNA-binding transcriptional LysR family regulator</fullName>
    </submittedName>
</protein>
<sequence length="313" mass="33945">MGDNAAMNLRQIEVFRAVMTTGSTTEAARLLHVSQPGISRLVRHVELQLGVSLFERRSGRLVPTAEARELHEEIEKVYRGVQHVRDVAAHLRFGTRTTLRVLSSANTALQLVPRSIAALVDEHTTARVLFESLPTREIVKLLVTEEADVAISSAPLDHPALDIKEIGQWELLCALPAGHALLGSRRPSLAQVLAGRLVVYSPEAPQSAVIDHWIESHGVARNVAAEVRSGLAACSVAATGAAVAFVDDLSARAHRPEGLVFTALPGAPRFPIFAVRNRHRPLSRLGTAFLQIAREQLAALRETRLPLHKAALG</sequence>
<dbReference type="SUPFAM" id="SSF46785">
    <property type="entry name" value="Winged helix' DNA-binding domain"/>
    <property type="match status" value="1"/>
</dbReference>
<dbReference type="PANTHER" id="PTHR30427">
    <property type="entry name" value="TRANSCRIPTIONAL ACTIVATOR PROTEIN LYSR"/>
    <property type="match status" value="1"/>
</dbReference>
<dbReference type="InterPro" id="IPR036390">
    <property type="entry name" value="WH_DNA-bd_sf"/>
</dbReference>
<reference evidence="6 7" key="1">
    <citation type="submission" date="2023-07" db="EMBL/GenBank/DDBJ databases">
        <title>Sorghum-associated microbial communities from plants grown in Nebraska, USA.</title>
        <authorList>
            <person name="Schachtman D."/>
        </authorList>
    </citation>
    <scope>NUCLEOTIDE SEQUENCE [LARGE SCALE GENOMIC DNA]</scope>
    <source>
        <strain evidence="6 7">BE240</strain>
    </source>
</reference>
<comment type="similarity">
    <text evidence="1">Belongs to the LysR transcriptional regulatory family.</text>
</comment>
<dbReference type="GO" id="GO:0003677">
    <property type="term" value="F:DNA binding"/>
    <property type="evidence" value="ECO:0007669"/>
    <property type="project" value="UniProtKB-KW"/>
</dbReference>
<evidence type="ECO:0000259" key="5">
    <source>
        <dbReference type="PROSITE" id="PS50931"/>
    </source>
</evidence>
<evidence type="ECO:0000313" key="6">
    <source>
        <dbReference type="EMBL" id="MDR7092581.1"/>
    </source>
</evidence>
<comment type="caution">
    <text evidence="6">The sequence shown here is derived from an EMBL/GenBank/DDBJ whole genome shotgun (WGS) entry which is preliminary data.</text>
</comment>
<dbReference type="InterPro" id="IPR036388">
    <property type="entry name" value="WH-like_DNA-bd_sf"/>
</dbReference>
<keyword evidence="7" id="KW-1185">Reference proteome</keyword>
<dbReference type="Pfam" id="PF00126">
    <property type="entry name" value="HTH_1"/>
    <property type="match status" value="1"/>
</dbReference>
<keyword evidence="2" id="KW-0805">Transcription regulation</keyword>
<dbReference type="PROSITE" id="PS50931">
    <property type="entry name" value="HTH_LYSR"/>
    <property type="match status" value="1"/>
</dbReference>
<dbReference type="Gene3D" id="3.40.190.290">
    <property type="match status" value="1"/>
</dbReference>
<accession>A0ABU1V552</accession>
<keyword evidence="4" id="KW-0804">Transcription</keyword>
<evidence type="ECO:0000256" key="4">
    <source>
        <dbReference type="ARBA" id="ARBA00023163"/>
    </source>
</evidence>
<name>A0ABU1V552_9BURK</name>
<dbReference type="InterPro" id="IPR005119">
    <property type="entry name" value="LysR_subst-bd"/>
</dbReference>
<dbReference type="EMBL" id="JAVDWE010000001">
    <property type="protein sequence ID" value="MDR7092581.1"/>
    <property type="molecule type" value="Genomic_DNA"/>
</dbReference>
<dbReference type="Gene3D" id="1.10.10.10">
    <property type="entry name" value="Winged helix-like DNA-binding domain superfamily/Winged helix DNA-binding domain"/>
    <property type="match status" value="1"/>
</dbReference>
<dbReference type="Proteomes" id="UP001265550">
    <property type="component" value="Unassembled WGS sequence"/>
</dbReference>
<dbReference type="PRINTS" id="PR00039">
    <property type="entry name" value="HTHLYSR"/>
</dbReference>
<evidence type="ECO:0000313" key="7">
    <source>
        <dbReference type="Proteomes" id="UP001265550"/>
    </source>
</evidence>
<dbReference type="PANTHER" id="PTHR30427:SF1">
    <property type="entry name" value="TRANSCRIPTIONAL ACTIVATOR PROTEIN LYSR"/>
    <property type="match status" value="1"/>
</dbReference>
<organism evidence="6 7">
    <name type="scientific">Hydrogenophaga laconesensis</name>
    <dbReference type="NCBI Taxonomy" id="1805971"/>
    <lineage>
        <taxon>Bacteria</taxon>
        <taxon>Pseudomonadati</taxon>
        <taxon>Pseudomonadota</taxon>
        <taxon>Betaproteobacteria</taxon>
        <taxon>Burkholderiales</taxon>
        <taxon>Comamonadaceae</taxon>
        <taxon>Hydrogenophaga</taxon>
    </lineage>
</organism>
<evidence type="ECO:0000256" key="2">
    <source>
        <dbReference type="ARBA" id="ARBA00023015"/>
    </source>
</evidence>
<evidence type="ECO:0000256" key="1">
    <source>
        <dbReference type="ARBA" id="ARBA00009437"/>
    </source>
</evidence>
<dbReference type="Pfam" id="PF03466">
    <property type="entry name" value="LysR_substrate"/>
    <property type="match status" value="1"/>
</dbReference>
<proteinExistence type="inferred from homology"/>
<gene>
    <name evidence="6" type="ORF">J2X09_000304</name>
</gene>
<dbReference type="InterPro" id="IPR000847">
    <property type="entry name" value="LysR_HTH_N"/>
</dbReference>
<keyword evidence="3 6" id="KW-0238">DNA-binding</keyword>
<feature type="domain" description="HTH lysR-type" evidence="5">
    <location>
        <begin position="7"/>
        <end position="64"/>
    </location>
</feature>